<keyword evidence="8" id="KW-1185">Reference proteome</keyword>
<evidence type="ECO:0000256" key="2">
    <source>
        <dbReference type="ARBA" id="ARBA00006581"/>
    </source>
</evidence>
<evidence type="ECO:0000313" key="7">
    <source>
        <dbReference type="EMBL" id="KAG6500563.1"/>
    </source>
</evidence>
<dbReference type="CDD" id="cd07557">
    <property type="entry name" value="trimeric_dUTPase"/>
    <property type="match status" value="1"/>
</dbReference>
<dbReference type="UniPathway" id="UPA00610">
    <property type="reaction ID" value="UER00666"/>
</dbReference>
<dbReference type="GO" id="GO:0046081">
    <property type="term" value="P:dUTP catabolic process"/>
    <property type="evidence" value="ECO:0007669"/>
    <property type="project" value="InterPro"/>
</dbReference>
<dbReference type="AlphaFoldDB" id="A0A8J5GFG3"/>
<evidence type="ECO:0000256" key="1">
    <source>
        <dbReference type="ARBA" id="ARBA00005142"/>
    </source>
</evidence>
<evidence type="ECO:0000259" key="6">
    <source>
        <dbReference type="Pfam" id="PF00692"/>
    </source>
</evidence>
<reference evidence="7 8" key="1">
    <citation type="submission" date="2020-08" db="EMBL/GenBank/DDBJ databases">
        <title>Plant Genome Project.</title>
        <authorList>
            <person name="Zhang R.-G."/>
        </authorList>
    </citation>
    <scope>NUCLEOTIDE SEQUENCE [LARGE SCALE GENOMIC DNA]</scope>
    <source>
        <tissue evidence="7">Rhizome</tissue>
    </source>
</reference>
<dbReference type="GO" id="GO:0006226">
    <property type="term" value="P:dUMP biosynthetic process"/>
    <property type="evidence" value="ECO:0007669"/>
    <property type="project" value="UniProtKB-UniPathway"/>
</dbReference>
<comment type="caution">
    <text evidence="7">The sequence shown here is derived from an EMBL/GenBank/DDBJ whole genome shotgun (WGS) entry which is preliminary data.</text>
</comment>
<dbReference type="Gene3D" id="2.70.40.10">
    <property type="match status" value="1"/>
</dbReference>
<dbReference type="Proteomes" id="UP000734854">
    <property type="component" value="Unassembled WGS sequence"/>
</dbReference>
<evidence type="ECO:0000313" key="8">
    <source>
        <dbReference type="Proteomes" id="UP000734854"/>
    </source>
</evidence>
<evidence type="ECO:0000256" key="5">
    <source>
        <dbReference type="ARBA" id="ARBA00023080"/>
    </source>
</evidence>
<dbReference type="InterPro" id="IPR029054">
    <property type="entry name" value="dUTPase-like"/>
</dbReference>
<dbReference type="InterPro" id="IPR036157">
    <property type="entry name" value="dUTPase-like_sf"/>
</dbReference>
<dbReference type="SUPFAM" id="SSF51283">
    <property type="entry name" value="dUTPase-like"/>
    <property type="match status" value="1"/>
</dbReference>
<dbReference type="Pfam" id="PF00692">
    <property type="entry name" value="dUTPase"/>
    <property type="match status" value="1"/>
</dbReference>
<comment type="similarity">
    <text evidence="2">Belongs to the dUTPase family.</text>
</comment>
<dbReference type="EMBL" id="JACMSC010000011">
    <property type="protein sequence ID" value="KAG6500563.1"/>
    <property type="molecule type" value="Genomic_DNA"/>
</dbReference>
<dbReference type="NCBIfam" id="TIGR00576">
    <property type="entry name" value="dut"/>
    <property type="match status" value="1"/>
</dbReference>
<dbReference type="InterPro" id="IPR033704">
    <property type="entry name" value="dUTPase_trimeric"/>
</dbReference>
<dbReference type="GO" id="GO:0000287">
    <property type="term" value="F:magnesium ion binding"/>
    <property type="evidence" value="ECO:0007669"/>
    <property type="project" value="InterPro"/>
</dbReference>
<organism evidence="7 8">
    <name type="scientific">Zingiber officinale</name>
    <name type="common">Ginger</name>
    <name type="synonym">Amomum zingiber</name>
    <dbReference type="NCBI Taxonomy" id="94328"/>
    <lineage>
        <taxon>Eukaryota</taxon>
        <taxon>Viridiplantae</taxon>
        <taxon>Streptophyta</taxon>
        <taxon>Embryophyta</taxon>
        <taxon>Tracheophyta</taxon>
        <taxon>Spermatophyta</taxon>
        <taxon>Magnoliopsida</taxon>
        <taxon>Liliopsida</taxon>
        <taxon>Zingiberales</taxon>
        <taxon>Zingiberaceae</taxon>
        <taxon>Zingiber</taxon>
    </lineage>
</organism>
<dbReference type="PANTHER" id="PTHR11241">
    <property type="entry name" value="DEOXYURIDINE 5'-TRIPHOSPHATE NUCLEOTIDOHYDROLASE"/>
    <property type="match status" value="1"/>
</dbReference>
<protein>
    <recommendedName>
        <fullName evidence="3">dUTP diphosphatase</fullName>
        <ecNumber evidence="3">3.6.1.23</ecNumber>
    </recommendedName>
</protein>
<evidence type="ECO:0000256" key="3">
    <source>
        <dbReference type="ARBA" id="ARBA00012379"/>
    </source>
</evidence>
<gene>
    <name evidence="7" type="ORF">ZIOFF_040411</name>
</gene>
<dbReference type="GO" id="GO:0004170">
    <property type="term" value="F:dUTP diphosphatase activity"/>
    <property type="evidence" value="ECO:0007669"/>
    <property type="project" value="UniProtKB-EC"/>
</dbReference>
<dbReference type="InterPro" id="IPR008181">
    <property type="entry name" value="dUTPase"/>
</dbReference>
<keyword evidence="4" id="KW-0378">Hydrolase</keyword>
<feature type="domain" description="dUTPase-like" evidence="6">
    <location>
        <begin position="221"/>
        <end position="345"/>
    </location>
</feature>
<dbReference type="PANTHER" id="PTHR11241:SF0">
    <property type="entry name" value="DEOXYURIDINE 5'-TRIPHOSPHATE NUCLEOTIDOHYDROLASE"/>
    <property type="match status" value="1"/>
</dbReference>
<evidence type="ECO:0000256" key="4">
    <source>
        <dbReference type="ARBA" id="ARBA00022801"/>
    </source>
</evidence>
<accession>A0A8J5GFG3</accession>
<proteinExistence type="inferred from homology"/>
<sequence>MGVIQVRVQILHRQEEGTLLLIVFRDNKWQGDQAIFSTMEVDLTQGSQLVYVVPDTMLTISDFYRNIQISILARGYEGWQNGEANILITRGMVGRLSNTPNVGFTYEIQNVVDYLITHGVRALPGRRYNTREVQGQNWIIHQTSISIPMQPTEVNTRNMLDGRVSIHFDNYQAAIVANPPQYNQRDEEIPSDEEEVQHQVIAVLLQDPEVLQVKIISSTTILPQRKTEGSAGYDLAINREQFVPKKDRSLLTTSICIQIPKGTYARVTPRSSVALRGLIIMGGVIDEDYHGEVKIIAYNITNKHVYLQKHECIAQIILEKITTPDVVEVTCLEPTERGVQGFGSTTNLAYPSEAPMPKVCIEDKSHPECPGCAYCHDGEETAEPYEFYVAPSPGYLDDREYIEYIPSCHQQPAQKEK</sequence>
<keyword evidence="5" id="KW-0546">Nucleotide metabolism</keyword>
<comment type="pathway">
    <text evidence="1">Pyrimidine metabolism; dUMP biosynthesis; dUMP from dCTP (dUTP route): step 2/2.</text>
</comment>
<dbReference type="EC" id="3.6.1.23" evidence="3"/>
<name>A0A8J5GFG3_ZINOF</name>